<dbReference type="PANTHER" id="PTHR30055:SF226">
    <property type="entry name" value="HTH-TYPE TRANSCRIPTIONAL REGULATOR PKSA"/>
    <property type="match status" value="1"/>
</dbReference>
<organism evidence="4 5">
    <name type="scientific">Mycobacterium adipatum</name>
    <dbReference type="NCBI Taxonomy" id="1682113"/>
    <lineage>
        <taxon>Bacteria</taxon>
        <taxon>Bacillati</taxon>
        <taxon>Actinomycetota</taxon>
        <taxon>Actinomycetes</taxon>
        <taxon>Mycobacteriales</taxon>
        <taxon>Mycobacteriaceae</taxon>
        <taxon>Mycobacterium</taxon>
    </lineage>
</organism>
<dbReference type="GO" id="GO:0003700">
    <property type="term" value="F:DNA-binding transcription factor activity"/>
    <property type="evidence" value="ECO:0007669"/>
    <property type="project" value="TreeGrafter"/>
</dbReference>
<dbReference type="KEGG" id="madi:A7U43_22565"/>
<dbReference type="PROSITE" id="PS50977">
    <property type="entry name" value="HTH_TETR_2"/>
    <property type="match status" value="1"/>
</dbReference>
<dbReference type="GO" id="GO:0000976">
    <property type="term" value="F:transcription cis-regulatory region binding"/>
    <property type="evidence" value="ECO:0007669"/>
    <property type="project" value="TreeGrafter"/>
</dbReference>
<dbReference type="RefSeq" id="WP_067999571.1">
    <property type="nucleotide sequence ID" value="NZ_CP015596.1"/>
</dbReference>
<reference evidence="4 5" key="1">
    <citation type="submission" date="2016-05" db="EMBL/GenBank/DDBJ databases">
        <title>Complete genome sequence of a phthalic acid esters degrading Mycobacterium sp. YC-RL4.</title>
        <authorList>
            <person name="Ren L."/>
            <person name="Fan S."/>
            <person name="Ruth N."/>
            <person name="Jia Y."/>
            <person name="Wang J."/>
            <person name="Qiao C."/>
        </authorList>
    </citation>
    <scope>NUCLEOTIDE SEQUENCE [LARGE SCALE GENOMIC DNA]</scope>
    <source>
        <strain evidence="4 5">YC-RL4</strain>
    </source>
</reference>
<feature type="domain" description="HTH tetR-type" evidence="3">
    <location>
        <begin position="17"/>
        <end position="77"/>
    </location>
</feature>
<name>A0A172UR99_9MYCO</name>
<dbReference type="Proteomes" id="UP000077143">
    <property type="component" value="Chromosome"/>
</dbReference>
<dbReference type="OrthoDB" id="4538622at2"/>
<dbReference type="EMBL" id="CP015596">
    <property type="protein sequence ID" value="ANE81697.1"/>
    <property type="molecule type" value="Genomic_DNA"/>
</dbReference>
<sequence>MKAAAAPARRSQASRRADSRTLILDAAVDILVERGYNGTTTVAIQERAGVTRGRLLHHFPSRDAVLVAAAHHLASERIAEMEHWFERADDPDPGGPARIDHAIAQLWSTFRQPYFWAAMELWSAARTDAALRDEVAAAERRLGRAIQNVIATMFGPVHSSHPRFDLMRDVVFASMRGIALTYTFVDRDPATDPHVALWRSTARTFLLGEPLRQ</sequence>
<dbReference type="InterPro" id="IPR009057">
    <property type="entry name" value="Homeodomain-like_sf"/>
</dbReference>
<keyword evidence="1 2" id="KW-0238">DNA-binding</keyword>
<proteinExistence type="predicted"/>
<dbReference type="Gene3D" id="1.10.357.10">
    <property type="entry name" value="Tetracycline Repressor, domain 2"/>
    <property type="match status" value="1"/>
</dbReference>
<dbReference type="InterPro" id="IPR001647">
    <property type="entry name" value="HTH_TetR"/>
</dbReference>
<gene>
    <name evidence="4" type="ORF">A7U43_22565</name>
</gene>
<dbReference type="PRINTS" id="PR00455">
    <property type="entry name" value="HTHTETR"/>
</dbReference>
<evidence type="ECO:0000256" key="1">
    <source>
        <dbReference type="ARBA" id="ARBA00023125"/>
    </source>
</evidence>
<evidence type="ECO:0000256" key="2">
    <source>
        <dbReference type="PROSITE-ProRule" id="PRU00335"/>
    </source>
</evidence>
<protein>
    <submittedName>
        <fullName evidence="4">TetR family transcriptional regulator</fullName>
    </submittedName>
</protein>
<evidence type="ECO:0000259" key="3">
    <source>
        <dbReference type="PROSITE" id="PS50977"/>
    </source>
</evidence>
<dbReference type="STRING" id="1682113.A7U43_22565"/>
<keyword evidence="5" id="KW-1185">Reference proteome</keyword>
<evidence type="ECO:0000313" key="4">
    <source>
        <dbReference type="EMBL" id="ANE81697.1"/>
    </source>
</evidence>
<dbReference type="Pfam" id="PF00440">
    <property type="entry name" value="TetR_N"/>
    <property type="match status" value="1"/>
</dbReference>
<dbReference type="PANTHER" id="PTHR30055">
    <property type="entry name" value="HTH-TYPE TRANSCRIPTIONAL REGULATOR RUTR"/>
    <property type="match status" value="1"/>
</dbReference>
<dbReference type="InterPro" id="IPR050109">
    <property type="entry name" value="HTH-type_TetR-like_transc_reg"/>
</dbReference>
<dbReference type="AlphaFoldDB" id="A0A172UR99"/>
<accession>A0A172UR99</accession>
<dbReference type="SUPFAM" id="SSF46689">
    <property type="entry name" value="Homeodomain-like"/>
    <property type="match status" value="1"/>
</dbReference>
<evidence type="ECO:0000313" key="5">
    <source>
        <dbReference type="Proteomes" id="UP000077143"/>
    </source>
</evidence>
<feature type="DNA-binding region" description="H-T-H motif" evidence="2">
    <location>
        <begin position="40"/>
        <end position="59"/>
    </location>
</feature>